<comment type="subcellular location">
    <subcellularLocation>
        <location evidence="1">Cell membrane</location>
        <topology evidence="1">Multi-pass membrane protein</topology>
    </subcellularLocation>
</comment>
<evidence type="ECO:0000313" key="10">
    <source>
        <dbReference type="EMBL" id="MBL4932824.1"/>
    </source>
</evidence>
<feature type="transmembrane region" description="Helical" evidence="9">
    <location>
        <begin position="141"/>
        <end position="160"/>
    </location>
</feature>
<name>A0A937FG97_9CLOT</name>
<dbReference type="PANTHER" id="PTHR33908:SF11">
    <property type="entry name" value="MEMBRANE PROTEIN"/>
    <property type="match status" value="1"/>
</dbReference>
<proteinExistence type="predicted"/>
<feature type="transmembrane region" description="Helical" evidence="9">
    <location>
        <begin position="104"/>
        <end position="126"/>
    </location>
</feature>
<feature type="transmembrane region" description="Helical" evidence="9">
    <location>
        <begin position="398"/>
        <end position="417"/>
    </location>
</feature>
<feature type="transmembrane region" description="Helical" evidence="9">
    <location>
        <begin position="424"/>
        <end position="442"/>
    </location>
</feature>
<feature type="transmembrane region" description="Helical" evidence="9">
    <location>
        <begin position="249"/>
        <end position="270"/>
    </location>
</feature>
<evidence type="ECO:0000256" key="4">
    <source>
        <dbReference type="ARBA" id="ARBA00022679"/>
    </source>
</evidence>
<feature type="transmembrane region" description="Helical" evidence="9">
    <location>
        <begin position="500"/>
        <end position="522"/>
    </location>
</feature>
<feature type="transmembrane region" description="Helical" evidence="9">
    <location>
        <begin position="468"/>
        <end position="488"/>
    </location>
</feature>
<evidence type="ECO:0000256" key="2">
    <source>
        <dbReference type="ARBA" id="ARBA00022475"/>
    </source>
</evidence>
<keyword evidence="5 9" id="KW-0812">Transmembrane</keyword>
<evidence type="ECO:0000256" key="5">
    <source>
        <dbReference type="ARBA" id="ARBA00022692"/>
    </source>
</evidence>
<feature type="transmembrane region" description="Helical" evidence="9">
    <location>
        <begin position="327"/>
        <end position="350"/>
    </location>
</feature>
<feature type="transmembrane region" description="Helical" evidence="9">
    <location>
        <begin position="276"/>
        <end position="306"/>
    </location>
</feature>
<feature type="transmembrane region" description="Helical" evidence="9">
    <location>
        <begin position="448"/>
        <end position="463"/>
    </location>
</feature>
<keyword evidence="2" id="KW-1003">Cell membrane</keyword>
<dbReference type="InterPro" id="IPR050297">
    <property type="entry name" value="LipidA_mod_glycosyltrf_83"/>
</dbReference>
<feature type="compositionally biased region" description="Low complexity" evidence="8">
    <location>
        <begin position="64"/>
        <end position="81"/>
    </location>
</feature>
<dbReference type="Proteomes" id="UP000623681">
    <property type="component" value="Unassembled WGS sequence"/>
</dbReference>
<dbReference type="AlphaFoldDB" id="A0A937FG97"/>
<keyword evidence="11" id="KW-1185">Reference proteome</keyword>
<evidence type="ECO:0000256" key="8">
    <source>
        <dbReference type="SAM" id="MobiDB-lite"/>
    </source>
</evidence>
<feature type="region of interest" description="Disordered" evidence="8">
    <location>
        <begin position="37"/>
        <end position="95"/>
    </location>
</feature>
<dbReference type="GO" id="GO:0009103">
    <property type="term" value="P:lipopolysaccharide biosynthetic process"/>
    <property type="evidence" value="ECO:0007669"/>
    <property type="project" value="UniProtKB-ARBA"/>
</dbReference>
<keyword evidence="7 9" id="KW-0472">Membrane</keyword>
<organism evidence="10 11">
    <name type="scientific">Clostridium paridis</name>
    <dbReference type="NCBI Taxonomy" id="2803863"/>
    <lineage>
        <taxon>Bacteria</taxon>
        <taxon>Bacillati</taxon>
        <taxon>Bacillota</taxon>
        <taxon>Clostridia</taxon>
        <taxon>Eubacteriales</taxon>
        <taxon>Clostridiaceae</taxon>
        <taxon>Clostridium</taxon>
    </lineage>
</organism>
<evidence type="ECO:0000256" key="1">
    <source>
        <dbReference type="ARBA" id="ARBA00004651"/>
    </source>
</evidence>
<evidence type="ECO:0000256" key="7">
    <source>
        <dbReference type="ARBA" id="ARBA00023136"/>
    </source>
</evidence>
<feature type="transmembrane region" description="Helical" evidence="9">
    <location>
        <begin position="217"/>
        <end position="237"/>
    </location>
</feature>
<comment type="caution">
    <text evidence="10">The sequence shown here is derived from an EMBL/GenBank/DDBJ whole genome shotgun (WGS) entry which is preliminary data.</text>
</comment>
<accession>A0A937FG97</accession>
<dbReference type="PANTHER" id="PTHR33908">
    <property type="entry name" value="MANNOSYLTRANSFERASE YKCB-RELATED"/>
    <property type="match status" value="1"/>
</dbReference>
<dbReference type="EMBL" id="JAESWA010000023">
    <property type="protein sequence ID" value="MBL4932824.1"/>
    <property type="molecule type" value="Genomic_DNA"/>
</dbReference>
<protein>
    <submittedName>
        <fullName evidence="10">Glycosyltransferase family 39 protein</fullName>
    </submittedName>
</protein>
<dbReference type="GO" id="GO:0016763">
    <property type="term" value="F:pentosyltransferase activity"/>
    <property type="evidence" value="ECO:0007669"/>
    <property type="project" value="TreeGrafter"/>
</dbReference>
<keyword evidence="3" id="KW-0328">Glycosyltransferase</keyword>
<feature type="transmembrane region" description="Helical" evidence="9">
    <location>
        <begin position="7"/>
        <end position="28"/>
    </location>
</feature>
<evidence type="ECO:0000256" key="3">
    <source>
        <dbReference type="ARBA" id="ARBA00022676"/>
    </source>
</evidence>
<evidence type="ECO:0000313" key="11">
    <source>
        <dbReference type="Proteomes" id="UP000623681"/>
    </source>
</evidence>
<dbReference type="GO" id="GO:0005886">
    <property type="term" value="C:plasma membrane"/>
    <property type="evidence" value="ECO:0007669"/>
    <property type="project" value="UniProtKB-SubCell"/>
</dbReference>
<evidence type="ECO:0000256" key="9">
    <source>
        <dbReference type="SAM" id="Phobius"/>
    </source>
</evidence>
<evidence type="ECO:0000256" key="6">
    <source>
        <dbReference type="ARBA" id="ARBA00022989"/>
    </source>
</evidence>
<reference evidence="10" key="1">
    <citation type="submission" date="2021-01" db="EMBL/GenBank/DDBJ databases">
        <title>Genome public.</title>
        <authorList>
            <person name="Liu C."/>
            <person name="Sun Q."/>
        </authorList>
    </citation>
    <scope>NUCLEOTIDE SEQUENCE</scope>
    <source>
        <strain evidence="10">YIM B02565</strain>
    </source>
</reference>
<keyword evidence="4" id="KW-0808">Transferase</keyword>
<gene>
    <name evidence="10" type="ORF">JK634_13510</name>
</gene>
<sequence length="540" mass="60733">MEFIRKNVFNIIMIISIILSIGLCVYTVGNYTKNTANTNNYEQGNFQGSGKDQGRTQPDGKMGNGTNENINQNNGGNTNNQAQRPQFQSGNMNRGMSSSGSNKYISPILIAYIIAFFGTFITLFTFRKRRRVALSDKNKKILIYGLLALGLLLRISLGLYSQGFISDINLFKNWATTAANNLTGFYSGSRTSDYPPFYIYILFLTGKLASLSAINPYFTFLIKIPSILADIVTAFFIYKIGKKYIKEELSMLISIFYIFNPAIFINSTIWGQVDSFFTMIIVLAVYLMTEGKIALSSVVFTIGVLMKPQGIIYLPVLFFELVRRKSIKSFLVSGISALITALIIILPFSITQGFTWIINLFAKTIGEYPYASVNGYNFFTLLGQNYTRDSQSFIFFSYHTWGIIFIILITFFTWFIYIKGNSKIIAPLAALIQIAGVFTFSTSMHERYLFPAAALALLAYIYIKDKRLLILASVYSMTIYLNTQDVLFNSGNGMGSAPSGFLLFITSLTNVIAFIYLGKIAWDIAVKKRIYELEENKEVS</sequence>
<keyword evidence="6 9" id="KW-1133">Transmembrane helix</keyword>
<dbReference type="RefSeq" id="WP_202768210.1">
    <property type="nucleotide sequence ID" value="NZ_JAESWA010000023.1"/>
</dbReference>